<name>A0A2M4DJA2_ANODA</name>
<accession>A0A2M4DJA2</accession>
<keyword evidence="1" id="KW-0732">Signal</keyword>
<dbReference type="AlphaFoldDB" id="A0A2M4DJA2"/>
<proteinExistence type="predicted"/>
<organism evidence="2">
    <name type="scientific">Anopheles darlingi</name>
    <name type="common">Mosquito</name>
    <dbReference type="NCBI Taxonomy" id="43151"/>
    <lineage>
        <taxon>Eukaryota</taxon>
        <taxon>Metazoa</taxon>
        <taxon>Ecdysozoa</taxon>
        <taxon>Arthropoda</taxon>
        <taxon>Hexapoda</taxon>
        <taxon>Insecta</taxon>
        <taxon>Pterygota</taxon>
        <taxon>Neoptera</taxon>
        <taxon>Endopterygota</taxon>
        <taxon>Diptera</taxon>
        <taxon>Nematocera</taxon>
        <taxon>Culicoidea</taxon>
        <taxon>Culicidae</taxon>
        <taxon>Anophelinae</taxon>
        <taxon>Anopheles</taxon>
    </lineage>
</organism>
<protein>
    <submittedName>
        <fullName evidence="2">Putative secreted protein</fullName>
    </submittedName>
</protein>
<sequence length="89" mass="10007">MFTHSHSLSFSLTLLTWHTIGLLCPRRHFRISTDRFICLNGVPPDPKNTTHLTKPASIYGRASGMLVMLKTRKALHASPRKNLILVGDI</sequence>
<feature type="signal peptide" evidence="1">
    <location>
        <begin position="1"/>
        <end position="21"/>
    </location>
</feature>
<reference evidence="2" key="1">
    <citation type="submission" date="2018-01" db="EMBL/GenBank/DDBJ databases">
        <title>An insight into the sialome of Amazonian anophelines.</title>
        <authorList>
            <person name="Ribeiro J.M."/>
            <person name="Scarpassa V."/>
            <person name="Calvo E."/>
        </authorList>
    </citation>
    <scope>NUCLEOTIDE SEQUENCE</scope>
</reference>
<dbReference type="EMBL" id="GGFL01013444">
    <property type="protein sequence ID" value="MBW77622.1"/>
    <property type="molecule type" value="Transcribed_RNA"/>
</dbReference>
<feature type="chain" id="PRO_5014979910" evidence="1">
    <location>
        <begin position="22"/>
        <end position="89"/>
    </location>
</feature>
<evidence type="ECO:0000256" key="1">
    <source>
        <dbReference type="SAM" id="SignalP"/>
    </source>
</evidence>
<evidence type="ECO:0000313" key="2">
    <source>
        <dbReference type="EMBL" id="MBW77622.1"/>
    </source>
</evidence>